<name>A0A2S3VV02_9PSED</name>
<protein>
    <submittedName>
        <fullName evidence="3">Isochorismatase</fullName>
    </submittedName>
</protein>
<dbReference type="Proteomes" id="UP000237440">
    <property type="component" value="Unassembled WGS sequence"/>
</dbReference>
<dbReference type="SUPFAM" id="SSF52499">
    <property type="entry name" value="Isochorismatase-like hydrolases"/>
    <property type="match status" value="1"/>
</dbReference>
<dbReference type="GO" id="GO:0016787">
    <property type="term" value="F:hydrolase activity"/>
    <property type="evidence" value="ECO:0007669"/>
    <property type="project" value="UniProtKB-KW"/>
</dbReference>
<dbReference type="PANTHER" id="PTHR43540:SF1">
    <property type="entry name" value="ISOCHORISMATASE HYDROLASE"/>
    <property type="match status" value="1"/>
</dbReference>
<organism evidence="3 4">
    <name type="scientific">Pseudomonas laurylsulfativorans</name>
    <dbReference type="NCBI Taxonomy" id="1943631"/>
    <lineage>
        <taxon>Bacteria</taxon>
        <taxon>Pseudomonadati</taxon>
        <taxon>Pseudomonadota</taxon>
        <taxon>Gammaproteobacteria</taxon>
        <taxon>Pseudomonadales</taxon>
        <taxon>Pseudomonadaceae</taxon>
        <taxon>Pseudomonas</taxon>
    </lineage>
</organism>
<accession>A0A2S3VV02</accession>
<evidence type="ECO:0000256" key="1">
    <source>
        <dbReference type="ARBA" id="ARBA00022801"/>
    </source>
</evidence>
<dbReference type="Gene3D" id="3.40.50.850">
    <property type="entry name" value="Isochorismatase-like"/>
    <property type="match status" value="1"/>
</dbReference>
<dbReference type="InterPro" id="IPR036380">
    <property type="entry name" value="Isochorismatase-like_sf"/>
</dbReference>
<dbReference type="PANTHER" id="PTHR43540">
    <property type="entry name" value="PEROXYUREIDOACRYLATE/UREIDOACRYLATE AMIDOHYDROLASE-RELATED"/>
    <property type="match status" value="1"/>
</dbReference>
<proteinExistence type="predicted"/>
<reference evidence="4" key="1">
    <citation type="submission" date="2017-02" db="EMBL/GenBank/DDBJ databases">
        <authorList>
            <person name="Furmanczyk E.M."/>
        </authorList>
    </citation>
    <scope>NUCLEOTIDE SEQUENCE [LARGE SCALE GENOMIC DNA]</scope>
    <source>
        <strain evidence="4">AP3_22</strain>
    </source>
</reference>
<evidence type="ECO:0000313" key="3">
    <source>
        <dbReference type="EMBL" id="POF43768.1"/>
    </source>
</evidence>
<dbReference type="CDD" id="cd00431">
    <property type="entry name" value="cysteine_hydrolases"/>
    <property type="match status" value="1"/>
</dbReference>
<keyword evidence="4" id="KW-1185">Reference proteome</keyword>
<dbReference type="EMBL" id="MUJK01000001">
    <property type="protein sequence ID" value="POF43768.1"/>
    <property type="molecule type" value="Genomic_DNA"/>
</dbReference>
<feature type="domain" description="Isochorismatase-like" evidence="2">
    <location>
        <begin position="26"/>
        <end position="196"/>
    </location>
</feature>
<dbReference type="AlphaFoldDB" id="A0A2S3VV02"/>
<sequence length="215" mass="23620">MLRINYVKKIEFNGISRDSQVNPKRTALLVVDVQNAEVSSYVQEKQPAYYQAVMGRVVPNIQLLISAARKSGTEVIYTTIESLTRDGRDRSLDHKLSGLLVPKGSWEAKVIDQVAPGDDDIVLPKTSSGVFNSTNLDYVLRNLGVEAVIVVGMLTDQCVDMAVRDGADRGYFMVCVPDACATYSEARHNAALAAFGGYCRTTNTQEMIAELNRPL</sequence>
<evidence type="ECO:0000313" key="4">
    <source>
        <dbReference type="Proteomes" id="UP000237440"/>
    </source>
</evidence>
<dbReference type="InterPro" id="IPR000868">
    <property type="entry name" value="Isochorismatase-like_dom"/>
</dbReference>
<gene>
    <name evidence="3" type="ORF">B0D71_02850</name>
</gene>
<dbReference type="Pfam" id="PF00857">
    <property type="entry name" value="Isochorismatase"/>
    <property type="match status" value="1"/>
</dbReference>
<evidence type="ECO:0000259" key="2">
    <source>
        <dbReference type="Pfam" id="PF00857"/>
    </source>
</evidence>
<keyword evidence="1" id="KW-0378">Hydrolase</keyword>
<comment type="caution">
    <text evidence="3">The sequence shown here is derived from an EMBL/GenBank/DDBJ whole genome shotgun (WGS) entry which is preliminary data.</text>
</comment>
<dbReference type="InterPro" id="IPR050272">
    <property type="entry name" value="Isochorismatase-like_hydrls"/>
</dbReference>